<dbReference type="AlphaFoldDB" id="A0A9X7CDS2"/>
<comment type="caution">
    <text evidence="2">The sequence shown here is derived from an EMBL/GenBank/DDBJ whole genome shotgun (WGS) entry which is preliminary data.</text>
</comment>
<evidence type="ECO:0000259" key="1">
    <source>
        <dbReference type="Pfam" id="PF01609"/>
    </source>
</evidence>
<dbReference type="Pfam" id="PF01609">
    <property type="entry name" value="DDE_Tnp_1"/>
    <property type="match status" value="1"/>
</dbReference>
<organism evidence="2 3">
    <name type="scientific">Bacillus cereus</name>
    <dbReference type="NCBI Taxonomy" id="1396"/>
    <lineage>
        <taxon>Bacteria</taxon>
        <taxon>Bacillati</taxon>
        <taxon>Bacillota</taxon>
        <taxon>Bacilli</taxon>
        <taxon>Bacillales</taxon>
        <taxon>Bacillaceae</taxon>
        <taxon>Bacillus</taxon>
        <taxon>Bacillus cereus group</taxon>
    </lineage>
</organism>
<name>A0A9X7CDS2_BACCE</name>
<dbReference type="Proteomes" id="UP000223834">
    <property type="component" value="Unassembled WGS sequence"/>
</dbReference>
<gene>
    <name evidence="2" type="ORF">CN980_07580</name>
</gene>
<reference evidence="2 3" key="1">
    <citation type="submission" date="2017-09" db="EMBL/GenBank/DDBJ databases">
        <title>Large-scale bioinformatics analysis of Bacillus genomes uncovers conserved roles of natural products in bacterial physiology.</title>
        <authorList>
            <consortium name="Agbiome Team Llc"/>
            <person name="Bleich R.M."/>
            <person name="Grubbs K.J."/>
            <person name="Santa Maria K.C."/>
            <person name="Allen S.E."/>
            <person name="Farag S."/>
            <person name="Shank E.A."/>
            <person name="Bowers A."/>
        </authorList>
    </citation>
    <scope>NUCLEOTIDE SEQUENCE [LARGE SCALE GENOMIC DNA]</scope>
    <source>
        <strain evidence="2 3">AFS049141</strain>
    </source>
</reference>
<evidence type="ECO:0000313" key="3">
    <source>
        <dbReference type="Proteomes" id="UP000223834"/>
    </source>
</evidence>
<sequence length="179" mass="20546">MRDLIKKIVGQIREAANRLQSSSFHIVDAQSVKNADTAEQKGYDGGKKISGIKRHISVDILGLPHAIHVTTANVTDRKGALEMYEQYPELKETIEAILTDGGYTGEKFQKEIQKLLNAEVQVAKRSELHQFQVIPKRWIVERSFAWLEKYRRLFKNVERKLETSKQMVVLGFLAILIKR</sequence>
<evidence type="ECO:0000313" key="2">
    <source>
        <dbReference type="EMBL" id="PGO78919.1"/>
    </source>
</evidence>
<dbReference type="EMBL" id="NUIQ01000063">
    <property type="protein sequence ID" value="PGO78919.1"/>
    <property type="molecule type" value="Genomic_DNA"/>
</dbReference>
<feature type="domain" description="Transposase IS4-like" evidence="1">
    <location>
        <begin position="24"/>
        <end position="176"/>
    </location>
</feature>
<dbReference type="GO" id="GO:0004803">
    <property type="term" value="F:transposase activity"/>
    <property type="evidence" value="ECO:0007669"/>
    <property type="project" value="InterPro"/>
</dbReference>
<dbReference type="GO" id="GO:0003677">
    <property type="term" value="F:DNA binding"/>
    <property type="evidence" value="ECO:0007669"/>
    <property type="project" value="InterPro"/>
</dbReference>
<dbReference type="InterPro" id="IPR002559">
    <property type="entry name" value="Transposase_11"/>
</dbReference>
<dbReference type="NCBIfam" id="NF033580">
    <property type="entry name" value="transpos_IS5_3"/>
    <property type="match status" value="1"/>
</dbReference>
<accession>A0A9X7CDS2</accession>
<proteinExistence type="predicted"/>
<dbReference type="PANTHER" id="PTHR30007:SF0">
    <property type="entry name" value="TRANSPOSASE"/>
    <property type="match status" value="1"/>
</dbReference>
<protein>
    <recommendedName>
        <fullName evidence="1">Transposase IS4-like domain-containing protein</fullName>
    </recommendedName>
</protein>
<dbReference type="PANTHER" id="PTHR30007">
    <property type="entry name" value="PHP DOMAIN PROTEIN"/>
    <property type="match status" value="1"/>
</dbReference>
<dbReference type="GO" id="GO:0006313">
    <property type="term" value="P:DNA transposition"/>
    <property type="evidence" value="ECO:0007669"/>
    <property type="project" value="InterPro"/>
</dbReference>